<keyword evidence="2" id="KW-0812">Transmembrane</keyword>
<evidence type="ECO:0008006" key="5">
    <source>
        <dbReference type="Google" id="ProtNLM"/>
    </source>
</evidence>
<dbReference type="Pfam" id="PF06210">
    <property type="entry name" value="DUF1003"/>
    <property type="match status" value="1"/>
</dbReference>
<protein>
    <recommendedName>
        <fullName evidence="5">DUF1003 domain-containing protein</fullName>
    </recommendedName>
</protein>
<gene>
    <name evidence="3" type="ORF">KDW_43120</name>
</gene>
<name>A0A5J4KUJ7_9CHLR</name>
<evidence type="ECO:0000313" key="4">
    <source>
        <dbReference type="Proteomes" id="UP000326912"/>
    </source>
</evidence>
<proteinExistence type="predicted"/>
<dbReference type="InterPro" id="IPR010406">
    <property type="entry name" value="DUF1003"/>
</dbReference>
<evidence type="ECO:0000256" key="1">
    <source>
        <dbReference type="SAM" id="MobiDB-lite"/>
    </source>
</evidence>
<sequence>MSEEKTALAPQHPSNALFKHEPHPHRIQNANVIFEAEKAAANFNQRVAVRMTKLFSAMPTFWLIAAWIILWILANATIAHFDPLPWPLLLCLASVPQLPLMIVIMVGQGLLGRKQEIQAEEQYKTTMNTYHDIEQIMAHMSAQDEEILRQTRLIVELCRASGMSSEHLSTLVPQKETVTTNAIPSNKA</sequence>
<evidence type="ECO:0000256" key="2">
    <source>
        <dbReference type="SAM" id="Phobius"/>
    </source>
</evidence>
<keyword evidence="2" id="KW-0472">Membrane</keyword>
<accession>A0A5J4KUJ7</accession>
<dbReference type="EMBL" id="BKZW01000002">
    <property type="protein sequence ID" value="GER90150.1"/>
    <property type="molecule type" value="Genomic_DNA"/>
</dbReference>
<keyword evidence="4" id="KW-1185">Reference proteome</keyword>
<feature type="region of interest" description="Disordered" evidence="1">
    <location>
        <begin position="1"/>
        <end position="21"/>
    </location>
</feature>
<dbReference type="Proteomes" id="UP000326912">
    <property type="component" value="Unassembled WGS sequence"/>
</dbReference>
<feature type="transmembrane region" description="Helical" evidence="2">
    <location>
        <begin position="86"/>
        <end position="106"/>
    </location>
</feature>
<evidence type="ECO:0000313" key="3">
    <source>
        <dbReference type="EMBL" id="GER90150.1"/>
    </source>
</evidence>
<feature type="transmembrane region" description="Helical" evidence="2">
    <location>
        <begin position="54"/>
        <end position="74"/>
    </location>
</feature>
<comment type="caution">
    <text evidence="3">The sequence shown here is derived from an EMBL/GenBank/DDBJ whole genome shotgun (WGS) entry which is preliminary data.</text>
</comment>
<keyword evidence="2" id="KW-1133">Transmembrane helix</keyword>
<reference evidence="3 4" key="1">
    <citation type="submission" date="2019-10" db="EMBL/GenBank/DDBJ databases">
        <title>Dictyobacter vulcani sp. nov., within the class Ktedonobacteria, isolated from soil of volcanic Mt. Zao.</title>
        <authorList>
            <person name="Zheng Y."/>
            <person name="Wang C.M."/>
            <person name="Sakai Y."/>
            <person name="Abe K."/>
            <person name="Yokota A."/>
            <person name="Yabe S."/>
        </authorList>
    </citation>
    <scope>NUCLEOTIDE SEQUENCE [LARGE SCALE GENOMIC DNA]</scope>
    <source>
        <strain evidence="3 4">W12</strain>
    </source>
</reference>
<dbReference type="AlphaFoldDB" id="A0A5J4KUJ7"/>
<organism evidence="3 4">
    <name type="scientific">Dictyobacter vulcani</name>
    <dbReference type="NCBI Taxonomy" id="2607529"/>
    <lineage>
        <taxon>Bacteria</taxon>
        <taxon>Bacillati</taxon>
        <taxon>Chloroflexota</taxon>
        <taxon>Ktedonobacteria</taxon>
        <taxon>Ktedonobacterales</taxon>
        <taxon>Dictyobacteraceae</taxon>
        <taxon>Dictyobacter</taxon>
    </lineage>
</organism>
<dbReference type="RefSeq" id="WP_151757928.1">
    <property type="nucleotide sequence ID" value="NZ_BKZW01000002.1"/>
</dbReference>